<evidence type="ECO:0000256" key="9">
    <source>
        <dbReference type="ARBA" id="ARBA00023098"/>
    </source>
</evidence>
<dbReference type="SUPFAM" id="SSF53383">
    <property type="entry name" value="PLP-dependent transferases"/>
    <property type="match status" value="1"/>
</dbReference>
<comment type="similarity">
    <text evidence="4">Belongs to the class-II pyridoxal-phosphate-dependent aminotransferase family.</text>
</comment>
<reference evidence="12 13" key="1">
    <citation type="submission" date="2017-08" db="EMBL/GenBank/DDBJ databases">
        <title>Acidophilic green algal genome provides insights into adaptation to an acidic environment.</title>
        <authorList>
            <person name="Hirooka S."/>
            <person name="Hirose Y."/>
            <person name="Kanesaki Y."/>
            <person name="Higuchi S."/>
            <person name="Fujiwara T."/>
            <person name="Onuma R."/>
            <person name="Era A."/>
            <person name="Ohbayashi R."/>
            <person name="Uzuka A."/>
            <person name="Nozaki H."/>
            <person name="Yoshikawa H."/>
            <person name="Miyagishima S.Y."/>
        </authorList>
    </citation>
    <scope>NUCLEOTIDE SEQUENCE [LARGE SCALE GENOMIC DNA]</scope>
    <source>
        <strain evidence="12 13">NIES-2499</strain>
    </source>
</reference>
<comment type="pathway">
    <text evidence="3">Sphingolipid metabolism.</text>
</comment>
<dbReference type="GO" id="GO:0046513">
    <property type="term" value="P:ceramide biosynthetic process"/>
    <property type="evidence" value="ECO:0007669"/>
    <property type="project" value="TreeGrafter"/>
</dbReference>
<dbReference type="Gene3D" id="3.40.640.10">
    <property type="entry name" value="Type I PLP-dependent aspartate aminotransferase-like (Major domain)"/>
    <property type="match status" value="1"/>
</dbReference>
<keyword evidence="6" id="KW-0808">Transferase</keyword>
<evidence type="ECO:0000256" key="6">
    <source>
        <dbReference type="ARBA" id="ARBA00022679"/>
    </source>
</evidence>
<dbReference type="EMBL" id="BEGY01000038">
    <property type="protein sequence ID" value="GAX79061.1"/>
    <property type="molecule type" value="Genomic_DNA"/>
</dbReference>
<dbReference type="Gene3D" id="3.90.1150.10">
    <property type="entry name" value="Aspartate Aminotransferase, domain 1"/>
    <property type="match status" value="1"/>
</dbReference>
<evidence type="ECO:0000256" key="5">
    <source>
        <dbReference type="ARBA" id="ARBA00013220"/>
    </source>
</evidence>
<dbReference type="GO" id="GO:0030170">
    <property type="term" value="F:pyridoxal phosphate binding"/>
    <property type="evidence" value="ECO:0007669"/>
    <property type="project" value="InterPro"/>
</dbReference>
<comment type="pathway">
    <text evidence="2">Lipid metabolism; sphingolipid metabolism.</text>
</comment>
<dbReference type="GO" id="GO:0016020">
    <property type="term" value="C:membrane"/>
    <property type="evidence" value="ECO:0007669"/>
    <property type="project" value="GOC"/>
</dbReference>
<dbReference type="PANTHER" id="PTHR13693">
    <property type="entry name" value="CLASS II AMINOTRANSFERASE/8-AMINO-7-OXONONANOATE SYNTHASE"/>
    <property type="match status" value="1"/>
</dbReference>
<dbReference type="OrthoDB" id="3168162at2759"/>
<comment type="caution">
    <text evidence="12">The sequence shown here is derived from an EMBL/GenBank/DDBJ whole genome shotgun (WGS) entry which is preliminary data.</text>
</comment>
<protein>
    <recommendedName>
        <fullName evidence="5">serine C-palmitoyltransferase</fullName>
        <ecNumber evidence="5">2.3.1.50</ecNumber>
    </recommendedName>
</protein>
<dbReference type="STRING" id="1157962.A0A250X7J6"/>
<dbReference type="InterPro" id="IPR050087">
    <property type="entry name" value="AON_synthase_class-II"/>
</dbReference>
<dbReference type="GO" id="GO:0005783">
    <property type="term" value="C:endoplasmic reticulum"/>
    <property type="evidence" value="ECO:0007669"/>
    <property type="project" value="TreeGrafter"/>
</dbReference>
<dbReference type="GO" id="GO:0004758">
    <property type="term" value="F:serine C-palmitoyltransferase activity"/>
    <property type="evidence" value="ECO:0007669"/>
    <property type="project" value="TreeGrafter"/>
</dbReference>
<accession>A0A250X7J6</accession>
<evidence type="ECO:0000259" key="11">
    <source>
        <dbReference type="Pfam" id="PF00155"/>
    </source>
</evidence>
<proteinExistence type="inferred from homology"/>
<evidence type="ECO:0000256" key="4">
    <source>
        <dbReference type="ARBA" id="ARBA00008392"/>
    </source>
</evidence>
<keyword evidence="10" id="KW-0012">Acyltransferase</keyword>
<keyword evidence="8" id="KW-0746">Sphingolipid metabolism</keyword>
<evidence type="ECO:0000256" key="7">
    <source>
        <dbReference type="ARBA" id="ARBA00022898"/>
    </source>
</evidence>
<keyword evidence="9" id="KW-0443">Lipid metabolism</keyword>
<dbReference type="GO" id="GO:0046512">
    <property type="term" value="P:sphingosine biosynthetic process"/>
    <property type="evidence" value="ECO:0007669"/>
    <property type="project" value="TreeGrafter"/>
</dbReference>
<keyword evidence="13" id="KW-1185">Reference proteome</keyword>
<dbReference type="InterPro" id="IPR015424">
    <property type="entry name" value="PyrdxlP-dep_Trfase"/>
</dbReference>
<evidence type="ECO:0000256" key="1">
    <source>
        <dbReference type="ARBA" id="ARBA00001933"/>
    </source>
</evidence>
<dbReference type="InterPro" id="IPR015421">
    <property type="entry name" value="PyrdxlP-dep_Trfase_major"/>
</dbReference>
<evidence type="ECO:0000256" key="3">
    <source>
        <dbReference type="ARBA" id="ARBA00004991"/>
    </source>
</evidence>
<gene>
    <name evidence="12" type="ORF">CEUSTIGMA_g6501.t1</name>
</gene>
<dbReference type="Proteomes" id="UP000232323">
    <property type="component" value="Unassembled WGS sequence"/>
</dbReference>
<dbReference type="PANTHER" id="PTHR13693:SF2">
    <property type="entry name" value="SERINE PALMITOYLTRANSFERASE 1"/>
    <property type="match status" value="1"/>
</dbReference>
<name>A0A250X7J6_9CHLO</name>
<dbReference type="InterPro" id="IPR015422">
    <property type="entry name" value="PyrdxlP-dep_Trfase_small"/>
</dbReference>
<sequence>MSLPEPFETISVYARDFWILFGPGGKLHPAYFLEHKGHLLVEGLLLAVILYLFLQNTFKPRASNEEPLTDKEIDTLCKEWQPEPLVPTIKSEDLPVERVVTSVDGLYAVVDGKRVLNLASANFLGLGGTADMKEVATGTVAKYGVGSCGPRGFYGTIDVHLELEKQIAEFMECPQCTIFAYDIATVASVIPACGNRKDIMIADEGCSYPIQQGLTLSRAAVHFFKHNDMQDLERVLREVEAKEKAEKKPLCRKLIVVEGIYANTGDIAKLDEIFAIKEKYKYRLLVEETYSFGVLGPHGRGACEHYGLKAGQVEVICASMSACLGSIGGFVVGETDVVEHQRLAGSGYVFSASLPPFLATSAQHALQQLRSQAKALLPRLHGNCAALRSQIRKIPGLLVAHDGCENSPVIHVHISRAGSKVIAEAGPHAQALVKQIGDVLFQKYNILSAVPLYSCLDRIRPLPSLRLLVPATLNEKEIGVILTSIKGASKEILG</sequence>
<evidence type="ECO:0000256" key="10">
    <source>
        <dbReference type="ARBA" id="ARBA00023315"/>
    </source>
</evidence>
<dbReference type="EC" id="2.3.1.50" evidence="5"/>
<keyword evidence="7" id="KW-0663">Pyridoxal phosphate</keyword>
<feature type="domain" description="Aminotransferase class I/classII large" evidence="11">
    <location>
        <begin position="114"/>
        <end position="481"/>
    </location>
</feature>
<evidence type="ECO:0000256" key="2">
    <source>
        <dbReference type="ARBA" id="ARBA00004760"/>
    </source>
</evidence>
<evidence type="ECO:0000313" key="13">
    <source>
        <dbReference type="Proteomes" id="UP000232323"/>
    </source>
</evidence>
<organism evidence="12 13">
    <name type="scientific">Chlamydomonas eustigma</name>
    <dbReference type="NCBI Taxonomy" id="1157962"/>
    <lineage>
        <taxon>Eukaryota</taxon>
        <taxon>Viridiplantae</taxon>
        <taxon>Chlorophyta</taxon>
        <taxon>core chlorophytes</taxon>
        <taxon>Chlorophyceae</taxon>
        <taxon>CS clade</taxon>
        <taxon>Chlamydomonadales</taxon>
        <taxon>Chlamydomonadaceae</taxon>
        <taxon>Chlamydomonas</taxon>
    </lineage>
</organism>
<dbReference type="InterPro" id="IPR004839">
    <property type="entry name" value="Aminotransferase_I/II_large"/>
</dbReference>
<evidence type="ECO:0000256" key="8">
    <source>
        <dbReference type="ARBA" id="ARBA00022919"/>
    </source>
</evidence>
<dbReference type="Pfam" id="PF00155">
    <property type="entry name" value="Aminotran_1_2"/>
    <property type="match status" value="1"/>
</dbReference>
<evidence type="ECO:0000313" key="12">
    <source>
        <dbReference type="EMBL" id="GAX79061.1"/>
    </source>
</evidence>
<dbReference type="AlphaFoldDB" id="A0A250X7J6"/>
<comment type="cofactor">
    <cofactor evidence="1">
        <name>pyridoxal 5'-phosphate</name>
        <dbReference type="ChEBI" id="CHEBI:597326"/>
    </cofactor>
</comment>